<dbReference type="PANTHER" id="PTHR32322:SF9">
    <property type="entry name" value="AMINO-ACID METABOLITE EFFLUX PUMP-RELATED"/>
    <property type="match status" value="1"/>
</dbReference>
<feature type="transmembrane region" description="Helical" evidence="5">
    <location>
        <begin position="74"/>
        <end position="93"/>
    </location>
</feature>
<gene>
    <name evidence="7" type="ORF">GLS40_12410</name>
</gene>
<feature type="transmembrane region" description="Helical" evidence="5">
    <location>
        <begin position="187"/>
        <end position="207"/>
    </location>
</feature>
<organism evidence="7 8">
    <name type="scientific">Pseudooceanicola pacificus</name>
    <dbReference type="NCBI Taxonomy" id="2676438"/>
    <lineage>
        <taxon>Bacteria</taxon>
        <taxon>Pseudomonadati</taxon>
        <taxon>Pseudomonadota</taxon>
        <taxon>Alphaproteobacteria</taxon>
        <taxon>Rhodobacterales</taxon>
        <taxon>Paracoccaceae</taxon>
        <taxon>Pseudooceanicola</taxon>
    </lineage>
</organism>
<dbReference type="Proteomes" id="UP000443843">
    <property type="component" value="Unassembled WGS sequence"/>
</dbReference>
<dbReference type="InterPro" id="IPR000620">
    <property type="entry name" value="EamA_dom"/>
</dbReference>
<dbReference type="GO" id="GO:0016020">
    <property type="term" value="C:membrane"/>
    <property type="evidence" value="ECO:0007669"/>
    <property type="project" value="UniProtKB-SubCell"/>
</dbReference>
<evidence type="ECO:0000256" key="4">
    <source>
        <dbReference type="ARBA" id="ARBA00023136"/>
    </source>
</evidence>
<evidence type="ECO:0000256" key="1">
    <source>
        <dbReference type="ARBA" id="ARBA00004141"/>
    </source>
</evidence>
<keyword evidence="3 5" id="KW-1133">Transmembrane helix</keyword>
<feature type="domain" description="EamA" evidence="6">
    <location>
        <begin position="15"/>
        <end position="142"/>
    </location>
</feature>
<evidence type="ECO:0000259" key="6">
    <source>
        <dbReference type="Pfam" id="PF00892"/>
    </source>
</evidence>
<keyword evidence="8" id="KW-1185">Reference proteome</keyword>
<dbReference type="RefSeq" id="WP_160383054.1">
    <property type="nucleotide sequence ID" value="NZ_WNXQ01000007.1"/>
</dbReference>
<dbReference type="InterPro" id="IPR037185">
    <property type="entry name" value="EmrE-like"/>
</dbReference>
<keyword evidence="4 5" id="KW-0472">Membrane</keyword>
<dbReference type="EMBL" id="WNXQ01000007">
    <property type="protein sequence ID" value="MWB78834.1"/>
    <property type="molecule type" value="Genomic_DNA"/>
</dbReference>
<feature type="domain" description="EamA" evidence="6">
    <location>
        <begin position="159"/>
        <end position="290"/>
    </location>
</feature>
<keyword evidence="2 5" id="KW-0812">Transmembrane</keyword>
<dbReference type="AlphaFoldDB" id="A0A844W7S2"/>
<dbReference type="InterPro" id="IPR050638">
    <property type="entry name" value="AA-Vitamin_Transporters"/>
</dbReference>
<accession>A0A844W7S2</accession>
<feature type="transmembrane region" description="Helical" evidence="5">
    <location>
        <begin position="250"/>
        <end position="270"/>
    </location>
</feature>
<comment type="subcellular location">
    <subcellularLocation>
        <location evidence="1">Membrane</location>
        <topology evidence="1">Multi-pass membrane protein</topology>
    </subcellularLocation>
</comment>
<feature type="transmembrane region" description="Helical" evidence="5">
    <location>
        <begin position="45"/>
        <end position="62"/>
    </location>
</feature>
<evidence type="ECO:0000313" key="7">
    <source>
        <dbReference type="EMBL" id="MWB78834.1"/>
    </source>
</evidence>
<feature type="transmembrane region" description="Helical" evidence="5">
    <location>
        <begin position="276"/>
        <end position="296"/>
    </location>
</feature>
<evidence type="ECO:0000256" key="2">
    <source>
        <dbReference type="ARBA" id="ARBA00022692"/>
    </source>
</evidence>
<feature type="transmembrane region" description="Helical" evidence="5">
    <location>
        <begin position="12"/>
        <end position="33"/>
    </location>
</feature>
<feature type="transmembrane region" description="Helical" evidence="5">
    <location>
        <begin position="99"/>
        <end position="121"/>
    </location>
</feature>
<dbReference type="SUPFAM" id="SSF103481">
    <property type="entry name" value="Multidrug resistance efflux transporter EmrE"/>
    <property type="match status" value="2"/>
</dbReference>
<dbReference type="PANTHER" id="PTHR32322">
    <property type="entry name" value="INNER MEMBRANE TRANSPORTER"/>
    <property type="match status" value="1"/>
</dbReference>
<proteinExistence type="predicted"/>
<protein>
    <submittedName>
        <fullName evidence="7">EamA family transporter</fullName>
    </submittedName>
</protein>
<feature type="transmembrane region" description="Helical" evidence="5">
    <location>
        <begin position="219"/>
        <end position="238"/>
    </location>
</feature>
<evidence type="ECO:0000256" key="5">
    <source>
        <dbReference type="SAM" id="Phobius"/>
    </source>
</evidence>
<reference evidence="7 8" key="1">
    <citation type="submission" date="2019-11" db="EMBL/GenBank/DDBJ databases">
        <title>Pseudooceanicola pacifica sp. nov., isolated from deep-sea sediment of the Pacific Ocean.</title>
        <authorList>
            <person name="Lyu L."/>
        </authorList>
    </citation>
    <scope>NUCLEOTIDE SEQUENCE [LARGE SCALE GENOMIC DNA]</scope>
    <source>
        <strain evidence="7 8">216_PA32_1</strain>
    </source>
</reference>
<name>A0A844W7S2_9RHOB</name>
<evidence type="ECO:0000313" key="8">
    <source>
        <dbReference type="Proteomes" id="UP000443843"/>
    </source>
</evidence>
<comment type="caution">
    <text evidence="7">The sequence shown here is derived from an EMBL/GenBank/DDBJ whole genome shotgun (WGS) entry which is preliminary data.</text>
</comment>
<sequence>MSEQKSISTAAWGQILLLGLIWGCSFLSISIALREIGPFTAVLHRTFWAMLLLWAVALAMGLKVPRDRATWGRFLVMGVLNNVLPFCLLTWGQTHIESGLVSIFNASTAAFGVLIAALVFADEKLTVRKAAGVGFGIFGVATAMGLGTLKELDLRSLAQLACIGAAFCYGCAGSWARARLSHLQPQVAAAGMLTMSTLVMIPLVWMIEGPVTLALAPATWLAIGYYSLIATSGAFLLYYSILAKAGSGNLMLVTLLVAPVAILLGAVVLGETLYPRQYAGFVIIACGLAILDGRILRLLKPRRRDTV</sequence>
<evidence type="ECO:0000256" key="3">
    <source>
        <dbReference type="ARBA" id="ARBA00022989"/>
    </source>
</evidence>
<feature type="transmembrane region" description="Helical" evidence="5">
    <location>
        <begin position="133"/>
        <end position="150"/>
    </location>
</feature>
<dbReference type="Pfam" id="PF00892">
    <property type="entry name" value="EamA"/>
    <property type="match status" value="2"/>
</dbReference>
<dbReference type="Gene3D" id="1.10.3730.20">
    <property type="match status" value="1"/>
</dbReference>